<evidence type="ECO:0000313" key="1">
    <source>
        <dbReference type="EMBL" id="EGH28712.1"/>
    </source>
</evidence>
<sequence>MPPSTTQCGADDASVAAGIGQQFCMQRDFKGAAHFKDVDIAFGVALIGHLGDKTFTALVDDIFVPAGLDERDTLVCVAFAFAVDCGWLHVF</sequence>
<dbReference type="HOGENOM" id="CLU_2424698_0_0_6"/>
<comment type="caution">
    <text evidence="1">The sequence shown here is derived from an EMBL/GenBank/DDBJ whole genome shotgun (WGS) entry which is preliminary data.</text>
</comment>
<proteinExistence type="predicted"/>
<dbReference type="Proteomes" id="UP000004471">
    <property type="component" value="Unassembled WGS sequence"/>
</dbReference>
<reference evidence="1 2" key="1">
    <citation type="journal article" date="2011" name="PLoS Pathog.">
        <title>Dynamic evolution of pathogenicity revealed by sequencing and comparative genomics of 19 Pseudomonas syringae isolates.</title>
        <authorList>
            <person name="Baltrus D.A."/>
            <person name="Nishimura M.T."/>
            <person name="Romanchuk A."/>
            <person name="Chang J.H."/>
            <person name="Mukhtar M.S."/>
            <person name="Cherkis K."/>
            <person name="Roach J."/>
            <person name="Grant S.R."/>
            <person name="Jones C.D."/>
            <person name="Dangl J.L."/>
        </authorList>
    </citation>
    <scope>NUCLEOTIDE SEQUENCE [LARGE SCALE GENOMIC DNA]</scope>
    <source>
        <strain evidence="2">M301072PT</strain>
    </source>
</reference>
<gene>
    <name evidence="1" type="ORF">PSYJA_06883</name>
</gene>
<protein>
    <submittedName>
        <fullName evidence="1">Uncharacterized protein</fullName>
    </submittedName>
</protein>
<evidence type="ECO:0000313" key="2">
    <source>
        <dbReference type="Proteomes" id="UP000004471"/>
    </source>
</evidence>
<dbReference type="AlphaFoldDB" id="F3FES6"/>
<dbReference type="EMBL" id="AEAH01000300">
    <property type="protein sequence ID" value="EGH28712.1"/>
    <property type="molecule type" value="Genomic_DNA"/>
</dbReference>
<organism evidence="1 2">
    <name type="scientific">Pseudomonas syringae pv. japonica str. M301072</name>
    <dbReference type="NCBI Taxonomy" id="629262"/>
    <lineage>
        <taxon>Bacteria</taxon>
        <taxon>Pseudomonadati</taxon>
        <taxon>Pseudomonadota</taxon>
        <taxon>Gammaproteobacteria</taxon>
        <taxon>Pseudomonadales</taxon>
        <taxon>Pseudomonadaceae</taxon>
        <taxon>Pseudomonas</taxon>
        <taxon>Pseudomonas syringae</taxon>
    </lineage>
</organism>
<accession>F3FES6</accession>
<name>F3FES6_PSESX</name>